<protein>
    <submittedName>
        <fullName evidence="1">Uncharacterized protein</fullName>
    </submittedName>
</protein>
<dbReference type="PATRIC" id="fig|1341157.4.peg.2804"/>
<sequence>MANIVQMVAFRRKRVIRLFERSKAFSADSARTLEELGIYYPDAAFELLYDNVISATGDGKYFLNRG</sequence>
<accession>W7UVS0</accession>
<name>W7UVS0_RUMFL</name>
<gene>
    <name evidence="1" type="ORF">RF007C_07805</name>
</gene>
<dbReference type="EMBL" id="ATAX01000035">
    <property type="protein sequence ID" value="EWM52432.1"/>
    <property type="molecule type" value="Genomic_DNA"/>
</dbReference>
<dbReference type="AlphaFoldDB" id="W7UVS0"/>
<dbReference type="RefSeq" id="WP_019680887.1">
    <property type="nucleotide sequence ID" value="NZ_ATAX01000035.1"/>
</dbReference>
<dbReference type="Proteomes" id="UP000019365">
    <property type="component" value="Unassembled WGS sequence"/>
</dbReference>
<keyword evidence="2" id="KW-1185">Reference proteome</keyword>
<comment type="caution">
    <text evidence="1">The sequence shown here is derived from an EMBL/GenBank/DDBJ whole genome shotgun (WGS) entry which is preliminary data.</text>
</comment>
<proteinExistence type="predicted"/>
<reference evidence="1 2" key="1">
    <citation type="journal article" date="2014" name="PLoS ONE">
        <title>Rumen cellulosomics: divergent fiber-degrading strategies revealed by comparative genome-wide analysis of six ruminococcal strains.</title>
        <authorList>
            <person name="Dassa B."/>
            <person name="Borovok I."/>
            <person name="Ruimy-Israeli V."/>
            <person name="Lamed R."/>
            <person name="Flint H.J."/>
            <person name="Duncan S.H."/>
            <person name="Henrissat B."/>
            <person name="Coutinho P."/>
            <person name="Morrison M."/>
            <person name="Mosoni P."/>
            <person name="Yeoman C.J."/>
            <person name="White B.A."/>
            <person name="Bayer E.A."/>
        </authorList>
    </citation>
    <scope>NUCLEOTIDE SEQUENCE [LARGE SCALE GENOMIC DNA]</scope>
    <source>
        <strain evidence="1 2">007c</strain>
    </source>
</reference>
<organism evidence="1 2">
    <name type="scientific">Ruminococcus flavefaciens 007c</name>
    <dbReference type="NCBI Taxonomy" id="1341157"/>
    <lineage>
        <taxon>Bacteria</taxon>
        <taxon>Bacillati</taxon>
        <taxon>Bacillota</taxon>
        <taxon>Clostridia</taxon>
        <taxon>Eubacteriales</taxon>
        <taxon>Oscillospiraceae</taxon>
        <taxon>Ruminococcus</taxon>
    </lineage>
</organism>
<evidence type="ECO:0000313" key="1">
    <source>
        <dbReference type="EMBL" id="EWM52432.1"/>
    </source>
</evidence>
<dbReference type="OrthoDB" id="1823011at2"/>
<evidence type="ECO:0000313" key="2">
    <source>
        <dbReference type="Proteomes" id="UP000019365"/>
    </source>
</evidence>